<proteinExistence type="predicted"/>
<evidence type="ECO:0000313" key="2">
    <source>
        <dbReference type="EMBL" id="MED6286966.1"/>
    </source>
</evidence>
<keyword evidence="3" id="KW-1185">Reference proteome</keyword>
<evidence type="ECO:0000256" key="1">
    <source>
        <dbReference type="SAM" id="MobiDB-lite"/>
    </source>
</evidence>
<gene>
    <name evidence="2" type="ORF">CHARACLAT_011570</name>
</gene>
<dbReference type="EMBL" id="JAHUTJ010058156">
    <property type="protein sequence ID" value="MED6286966.1"/>
    <property type="molecule type" value="Genomic_DNA"/>
</dbReference>
<feature type="compositionally biased region" description="Polar residues" evidence="1">
    <location>
        <begin position="126"/>
        <end position="138"/>
    </location>
</feature>
<name>A0ABU7EJM8_9TELE</name>
<evidence type="ECO:0000313" key="3">
    <source>
        <dbReference type="Proteomes" id="UP001352852"/>
    </source>
</evidence>
<reference evidence="2 3" key="1">
    <citation type="submission" date="2021-06" db="EMBL/GenBank/DDBJ databases">
        <authorList>
            <person name="Palmer J.M."/>
        </authorList>
    </citation>
    <scope>NUCLEOTIDE SEQUENCE [LARGE SCALE GENOMIC DNA]</scope>
    <source>
        <strain evidence="2 3">CL_MEX2019</strain>
        <tissue evidence="2">Muscle</tissue>
    </source>
</reference>
<dbReference type="Proteomes" id="UP001352852">
    <property type="component" value="Unassembled WGS sequence"/>
</dbReference>
<sequence>MATRNIYRLSSDGDGVLELKIVVNSGFKFEELFQLASKSDIHARFLSHLTLWESRGGEQDGVDGVFVPAVTPLSWAELEVVSGHTRKEQATKTVSEWKTKVVDHRLRSVRLASRLDSPFSPSQLWASGKHLNNSSNPTAKLHRGRPASTPAPATTSPGPASAVVLLRSSSHTLGFNVIFYSDHLPCFLHLVHGFSSLTQLLWEFASNFATSALPLLCSADAQPAPWPLPLTFTLATLILAVSNVGHQSALCSSVPFFQHFCPAKLKLLASRSSLLMNWNEGVPMIGFLKFLRQTLFNATFPLVSSQVTHSESGQPLQQLPKEFPQLPYNNSAAAQLQHSLHMSAQTSILCSLLNDLLALLLGPSFGTVHPSLRLGRHNPSLSKSWQAQSIPLFALAGTVHPSLCLGRHSPSLSTPWQAQLIPLKPWQVEMEF</sequence>
<protein>
    <submittedName>
        <fullName evidence="2">Uncharacterized protein</fullName>
    </submittedName>
</protein>
<feature type="compositionally biased region" description="Low complexity" evidence="1">
    <location>
        <begin position="146"/>
        <end position="157"/>
    </location>
</feature>
<accession>A0ABU7EJM8</accession>
<organism evidence="2 3">
    <name type="scientific">Characodon lateralis</name>
    <dbReference type="NCBI Taxonomy" id="208331"/>
    <lineage>
        <taxon>Eukaryota</taxon>
        <taxon>Metazoa</taxon>
        <taxon>Chordata</taxon>
        <taxon>Craniata</taxon>
        <taxon>Vertebrata</taxon>
        <taxon>Euteleostomi</taxon>
        <taxon>Actinopterygii</taxon>
        <taxon>Neopterygii</taxon>
        <taxon>Teleostei</taxon>
        <taxon>Neoteleostei</taxon>
        <taxon>Acanthomorphata</taxon>
        <taxon>Ovalentaria</taxon>
        <taxon>Atherinomorphae</taxon>
        <taxon>Cyprinodontiformes</taxon>
        <taxon>Goodeidae</taxon>
        <taxon>Characodon</taxon>
    </lineage>
</organism>
<comment type="caution">
    <text evidence="2">The sequence shown here is derived from an EMBL/GenBank/DDBJ whole genome shotgun (WGS) entry which is preliminary data.</text>
</comment>
<feature type="region of interest" description="Disordered" evidence="1">
    <location>
        <begin position="126"/>
        <end position="157"/>
    </location>
</feature>